<gene>
    <name evidence="2" type="ORF">DNU06_06100</name>
</gene>
<feature type="transmembrane region" description="Helical" evidence="1">
    <location>
        <begin position="37"/>
        <end position="54"/>
    </location>
</feature>
<dbReference type="EMBL" id="QKSB01000002">
    <property type="protein sequence ID" value="PZE18183.1"/>
    <property type="molecule type" value="Genomic_DNA"/>
</dbReference>
<reference evidence="2 3" key="1">
    <citation type="submission" date="2018-06" db="EMBL/GenBank/DDBJ databases">
        <title>The draft genome sequence of Crocinitomix sp. SM1701.</title>
        <authorList>
            <person name="Zhang X."/>
        </authorList>
    </citation>
    <scope>NUCLEOTIDE SEQUENCE [LARGE SCALE GENOMIC DNA]</scope>
    <source>
        <strain evidence="2 3">SM1701</strain>
    </source>
</reference>
<keyword evidence="1" id="KW-0812">Transmembrane</keyword>
<dbReference type="OrthoDB" id="1467014at2"/>
<keyword evidence="1" id="KW-0472">Membrane</keyword>
<dbReference type="RefSeq" id="WP_111062336.1">
    <property type="nucleotide sequence ID" value="NZ_JBHUCU010000002.1"/>
</dbReference>
<dbReference type="Proteomes" id="UP000249248">
    <property type="component" value="Unassembled WGS sequence"/>
</dbReference>
<feature type="transmembrane region" description="Helical" evidence="1">
    <location>
        <begin position="74"/>
        <end position="92"/>
    </location>
</feature>
<accession>A0A2W1NGF7</accession>
<keyword evidence="1" id="KW-1133">Transmembrane helix</keyword>
<feature type="transmembrane region" description="Helical" evidence="1">
    <location>
        <begin position="157"/>
        <end position="179"/>
    </location>
</feature>
<evidence type="ECO:0000256" key="1">
    <source>
        <dbReference type="SAM" id="Phobius"/>
    </source>
</evidence>
<protein>
    <recommendedName>
        <fullName evidence="4">DUF4199 domain-containing protein</fullName>
    </recommendedName>
</protein>
<evidence type="ECO:0000313" key="3">
    <source>
        <dbReference type="Proteomes" id="UP000249248"/>
    </source>
</evidence>
<proteinExistence type="predicted"/>
<keyword evidence="3" id="KW-1185">Reference proteome</keyword>
<name>A0A2W1NGF7_9FLAO</name>
<evidence type="ECO:0008006" key="4">
    <source>
        <dbReference type="Google" id="ProtNLM"/>
    </source>
</evidence>
<comment type="caution">
    <text evidence="2">The sequence shown here is derived from an EMBL/GenBank/DDBJ whole genome shotgun (WGS) entry which is preliminary data.</text>
</comment>
<dbReference type="AlphaFoldDB" id="A0A2W1NGF7"/>
<feature type="transmembrane region" description="Helical" evidence="1">
    <location>
        <begin position="7"/>
        <end position="25"/>
    </location>
</feature>
<organism evidence="2 3">
    <name type="scientific">Putridiphycobacter roseus</name>
    <dbReference type="NCBI Taxonomy" id="2219161"/>
    <lineage>
        <taxon>Bacteria</taxon>
        <taxon>Pseudomonadati</taxon>
        <taxon>Bacteroidota</taxon>
        <taxon>Flavobacteriia</taxon>
        <taxon>Flavobacteriales</taxon>
        <taxon>Crocinitomicaceae</taxon>
        <taxon>Putridiphycobacter</taxon>
    </lineage>
</organism>
<sequence length="190" mass="21452">MKIPLRVAMVCFLISVGITFGFYFADASALGTNISGLYNMFLLLSAIAVSLYIVKRSQNFSTASSFAEDFKVAVQGGLVFVILLSLFTYVYHDKIDDTFIASKLNERLDANLENVPDEATFKKLQAEDFTWKNKTYLDYIENQEDQAYVGLSAYSYALGHLGIGLFLTMFFSIAITFIWRSIVMLESRKK</sequence>
<evidence type="ECO:0000313" key="2">
    <source>
        <dbReference type="EMBL" id="PZE18183.1"/>
    </source>
</evidence>